<dbReference type="AlphaFoldDB" id="A0A4U5M5N5"/>
<organism evidence="1 2">
    <name type="scientific">Steinernema carpocapsae</name>
    <name type="common">Entomopathogenic nematode</name>
    <dbReference type="NCBI Taxonomy" id="34508"/>
    <lineage>
        <taxon>Eukaryota</taxon>
        <taxon>Metazoa</taxon>
        <taxon>Ecdysozoa</taxon>
        <taxon>Nematoda</taxon>
        <taxon>Chromadorea</taxon>
        <taxon>Rhabditida</taxon>
        <taxon>Tylenchina</taxon>
        <taxon>Panagrolaimomorpha</taxon>
        <taxon>Strongyloidoidea</taxon>
        <taxon>Steinernematidae</taxon>
        <taxon>Steinernema</taxon>
    </lineage>
</organism>
<sequence>MCQITNHLEAETELPERPPPLQIMMEMALILVNHLENKVQLQLSEIHPTLKSLSTLLRIAKEQPLGILLQWLILRSLLQVVTNILVKVQSLKHSHISKV</sequence>
<reference evidence="1 2" key="2">
    <citation type="journal article" date="2019" name="G3 (Bethesda)">
        <title>Hybrid Assembly of the Genome of the Entomopathogenic Nematode Steinernema carpocapsae Identifies the X-Chromosome.</title>
        <authorList>
            <person name="Serra L."/>
            <person name="Macchietto M."/>
            <person name="Macias-Munoz A."/>
            <person name="McGill C.J."/>
            <person name="Rodriguez I.M."/>
            <person name="Rodriguez B."/>
            <person name="Murad R."/>
            <person name="Mortazavi A."/>
        </authorList>
    </citation>
    <scope>NUCLEOTIDE SEQUENCE [LARGE SCALE GENOMIC DNA]</scope>
    <source>
        <strain evidence="1 2">ALL</strain>
    </source>
</reference>
<evidence type="ECO:0000313" key="1">
    <source>
        <dbReference type="EMBL" id="TKR63623.1"/>
    </source>
</evidence>
<keyword evidence="2" id="KW-1185">Reference proteome</keyword>
<gene>
    <name evidence="1" type="ORF">L596_027432</name>
</gene>
<comment type="caution">
    <text evidence="1">The sequence shown here is derived from an EMBL/GenBank/DDBJ whole genome shotgun (WGS) entry which is preliminary data.</text>
</comment>
<dbReference type="EMBL" id="AZBU02000010">
    <property type="protein sequence ID" value="TKR63623.1"/>
    <property type="molecule type" value="Genomic_DNA"/>
</dbReference>
<accession>A0A4U5M5N5</accession>
<name>A0A4U5M5N5_STECR</name>
<evidence type="ECO:0000313" key="2">
    <source>
        <dbReference type="Proteomes" id="UP000298663"/>
    </source>
</evidence>
<protein>
    <submittedName>
        <fullName evidence="1">Uncharacterized protein</fullName>
    </submittedName>
</protein>
<reference evidence="1 2" key="1">
    <citation type="journal article" date="2015" name="Genome Biol.">
        <title>Comparative genomics of Steinernema reveals deeply conserved gene regulatory networks.</title>
        <authorList>
            <person name="Dillman A.R."/>
            <person name="Macchietto M."/>
            <person name="Porter C.F."/>
            <person name="Rogers A."/>
            <person name="Williams B."/>
            <person name="Antoshechkin I."/>
            <person name="Lee M.M."/>
            <person name="Goodwin Z."/>
            <person name="Lu X."/>
            <person name="Lewis E.E."/>
            <person name="Goodrich-Blair H."/>
            <person name="Stock S.P."/>
            <person name="Adams B.J."/>
            <person name="Sternberg P.W."/>
            <person name="Mortazavi A."/>
        </authorList>
    </citation>
    <scope>NUCLEOTIDE SEQUENCE [LARGE SCALE GENOMIC DNA]</scope>
    <source>
        <strain evidence="1 2">ALL</strain>
    </source>
</reference>
<proteinExistence type="predicted"/>
<dbReference type="Proteomes" id="UP000298663">
    <property type="component" value="Unassembled WGS sequence"/>
</dbReference>